<reference evidence="6 7" key="1">
    <citation type="submission" date="2017-09" db="EMBL/GenBank/DDBJ databases">
        <authorList>
            <person name="Ehlers B."/>
            <person name="Leendertz F.H."/>
        </authorList>
    </citation>
    <scope>NUCLEOTIDE SEQUENCE [LARGE SCALE GENOMIC DNA]</scope>
    <source>
        <strain evidence="6 7">DSM 45537</strain>
    </source>
</reference>
<dbReference type="PANTHER" id="PTHR30055">
    <property type="entry name" value="HTH-TYPE TRANSCRIPTIONAL REGULATOR RUTR"/>
    <property type="match status" value="1"/>
</dbReference>
<feature type="DNA-binding region" description="H-T-H motif" evidence="4">
    <location>
        <begin position="37"/>
        <end position="56"/>
    </location>
</feature>
<dbReference type="GO" id="GO:0000976">
    <property type="term" value="F:transcription cis-regulatory region binding"/>
    <property type="evidence" value="ECO:0007669"/>
    <property type="project" value="TreeGrafter"/>
</dbReference>
<dbReference type="Pfam" id="PF00440">
    <property type="entry name" value="TetR_N"/>
    <property type="match status" value="1"/>
</dbReference>
<dbReference type="InterPro" id="IPR050109">
    <property type="entry name" value="HTH-type_TetR-like_transc_reg"/>
</dbReference>
<evidence type="ECO:0000259" key="5">
    <source>
        <dbReference type="PROSITE" id="PS50977"/>
    </source>
</evidence>
<evidence type="ECO:0000313" key="7">
    <source>
        <dbReference type="Proteomes" id="UP000219565"/>
    </source>
</evidence>
<proteinExistence type="predicted"/>
<accession>A0A285LQ65</accession>
<dbReference type="OrthoDB" id="5119743at2"/>
<evidence type="ECO:0000256" key="1">
    <source>
        <dbReference type="ARBA" id="ARBA00023015"/>
    </source>
</evidence>
<sequence>MAGPDAPDSVIAGSGTKIAIRDAAVKLFAAKGFEQTSLREVADAVGITKASLYYHYPSKLDLLLAIIDPIIDHLRSVVEDIDAVPYNAEGVRAVLRAHLRGLIRHRDAGALCVRDAVAIVNAMADRYPDLMDSNRVLRDWLAGPNPTDEARVRACAALEVLGVALISKELVPGAEDSLLETTLLDSATCVLTACGTA</sequence>
<organism evidence="6 7">
    <name type="scientific">Nocardia amikacinitolerans</name>
    <dbReference type="NCBI Taxonomy" id="756689"/>
    <lineage>
        <taxon>Bacteria</taxon>
        <taxon>Bacillati</taxon>
        <taxon>Actinomycetota</taxon>
        <taxon>Actinomycetes</taxon>
        <taxon>Mycobacteriales</taxon>
        <taxon>Nocardiaceae</taxon>
        <taxon>Nocardia</taxon>
    </lineage>
</organism>
<dbReference type="AlphaFoldDB" id="A0A285LQ65"/>
<dbReference type="PRINTS" id="PR00455">
    <property type="entry name" value="HTHTETR"/>
</dbReference>
<name>A0A285LQ65_9NOCA</name>
<dbReference type="Gene3D" id="1.10.357.10">
    <property type="entry name" value="Tetracycline Repressor, domain 2"/>
    <property type="match status" value="1"/>
</dbReference>
<dbReference type="InterPro" id="IPR001647">
    <property type="entry name" value="HTH_TetR"/>
</dbReference>
<keyword evidence="1" id="KW-0805">Transcription regulation</keyword>
<dbReference type="SUPFAM" id="SSF46689">
    <property type="entry name" value="Homeodomain-like"/>
    <property type="match status" value="1"/>
</dbReference>
<gene>
    <name evidence="6" type="ORF">SAMN04244553_4018</name>
</gene>
<feature type="domain" description="HTH tetR-type" evidence="5">
    <location>
        <begin position="14"/>
        <end position="74"/>
    </location>
</feature>
<dbReference type="Proteomes" id="UP000219565">
    <property type="component" value="Unassembled WGS sequence"/>
</dbReference>
<keyword evidence="7" id="KW-1185">Reference proteome</keyword>
<keyword evidence="2 4" id="KW-0238">DNA-binding</keyword>
<dbReference type="STRING" id="1379680.GCA_001612615_05245"/>
<dbReference type="PANTHER" id="PTHR30055:SF234">
    <property type="entry name" value="HTH-TYPE TRANSCRIPTIONAL REGULATOR BETI"/>
    <property type="match status" value="1"/>
</dbReference>
<evidence type="ECO:0000313" key="6">
    <source>
        <dbReference type="EMBL" id="SNY87084.1"/>
    </source>
</evidence>
<dbReference type="GO" id="GO:0003700">
    <property type="term" value="F:DNA-binding transcription factor activity"/>
    <property type="evidence" value="ECO:0007669"/>
    <property type="project" value="TreeGrafter"/>
</dbReference>
<dbReference type="PROSITE" id="PS50977">
    <property type="entry name" value="HTH_TETR_2"/>
    <property type="match status" value="1"/>
</dbReference>
<evidence type="ECO:0000256" key="4">
    <source>
        <dbReference type="PROSITE-ProRule" id="PRU00335"/>
    </source>
</evidence>
<evidence type="ECO:0000256" key="3">
    <source>
        <dbReference type="ARBA" id="ARBA00023163"/>
    </source>
</evidence>
<dbReference type="RefSeq" id="WP_067789728.1">
    <property type="nucleotide sequence ID" value="NZ_JAMTCV010000003.1"/>
</dbReference>
<protein>
    <submittedName>
        <fullName evidence="6">Transcriptional regulator, TetR family</fullName>
    </submittedName>
</protein>
<keyword evidence="3" id="KW-0804">Transcription</keyword>
<evidence type="ECO:0000256" key="2">
    <source>
        <dbReference type="ARBA" id="ARBA00023125"/>
    </source>
</evidence>
<dbReference type="InterPro" id="IPR009057">
    <property type="entry name" value="Homeodomain-like_sf"/>
</dbReference>
<dbReference type="EMBL" id="OBEG01000004">
    <property type="protein sequence ID" value="SNY87084.1"/>
    <property type="molecule type" value="Genomic_DNA"/>
</dbReference>